<sequence>MIDIPIPLSFLFSFLATIGFAVFYNSPKRALIPAGITGGLGWTIYVLLFKLSYNSIFANFIAAALVSIMGEILARKMKQPAILFVIPGILPLVPGLGMYNTMLYMVQKDYNLAISTGADTLFISASISLGVLVITSLSKTFNIVQLRKQIKLQGFKK</sequence>
<keyword evidence="4 8" id="KW-0812">Transmembrane</keyword>
<evidence type="ECO:0000256" key="3">
    <source>
        <dbReference type="ARBA" id="ARBA00022519"/>
    </source>
</evidence>
<gene>
    <name evidence="10" type="ORF">CHF27_010125</name>
</gene>
<feature type="transmembrane region" description="Helical" evidence="8">
    <location>
        <begin position="6"/>
        <end position="24"/>
    </location>
</feature>
<reference evidence="10 11" key="1">
    <citation type="journal article" date="2017" name="Genome Announc.">
        <title>Draft Genome Sequence of Romboutsia maritimum sp. nov. Strain CCRI-22766(T), Isolated from Coastal Estuarine Mud.</title>
        <authorList>
            <person name="Maheux A.F."/>
            <person name="Boudreau D.K."/>
            <person name="Berube E."/>
            <person name="Boissinot M."/>
            <person name="Raymond F."/>
            <person name="Brodeur S."/>
            <person name="Corbeil J."/>
            <person name="Brightwell G."/>
            <person name="Broda D."/>
            <person name="Omar R.F."/>
            <person name="Bergeron M.G."/>
        </authorList>
    </citation>
    <scope>NUCLEOTIDE SEQUENCE [LARGE SCALE GENOMIC DNA]</scope>
    <source>
        <strain evidence="10 11">CCRI-22766</strain>
    </source>
</reference>
<evidence type="ECO:0000256" key="8">
    <source>
        <dbReference type="SAM" id="Phobius"/>
    </source>
</evidence>
<comment type="subcellular location">
    <subcellularLocation>
        <location evidence="1">Cell membrane</location>
        <topology evidence="1">Multi-pass membrane protein</topology>
    </subcellularLocation>
</comment>
<dbReference type="GO" id="GO:0005886">
    <property type="term" value="C:plasma membrane"/>
    <property type="evidence" value="ECO:0007669"/>
    <property type="project" value="UniProtKB-SubCell"/>
</dbReference>
<dbReference type="EMBL" id="NOJZ02000020">
    <property type="protein sequence ID" value="RDY23028.1"/>
    <property type="molecule type" value="Genomic_DNA"/>
</dbReference>
<dbReference type="Pfam" id="PF12821">
    <property type="entry name" value="ThrE_2"/>
    <property type="match status" value="1"/>
</dbReference>
<dbReference type="PANTHER" id="PTHR34390:SF1">
    <property type="entry name" value="SUCCINATE TRANSPORTER SUBUNIT YJJB-RELATED"/>
    <property type="match status" value="1"/>
</dbReference>
<dbReference type="PANTHER" id="PTHR34390">
    <property type="entry name" value="UPF0442 PROTEIN YJJB-RELATED"/>
    <property type="match status" value="1"/>
</dbReference>
<dbReference type="OrthoDB" id="9810047at2"/>
<evidence type="ECO:0000256" key="5">
    <source>
        <dbReference type="ARBA" id="ARBA00022989"/>
    </source>
</evidence>
<keyword evidence="3" id="KW-0997">Cell inner membrane</keyword>
<evidence type="ECO:0000259" key="9">
    <source>
        <dbReference type="Pfam" id="PF12821"/>
    </source>
</evidence>
<protein>
    <submittedName>
        <fullName evidence="10">Threonine/serine exporter</fullName>
    </submittedName>
</protein>
<evidence type="ECO:0000313" key="10">
    <source>
        <dbReference type="EMBL" id="RDY23028.1"/>
    </source>
</evidence>
<keyword evidence="5 8" id="KW-1133">Transmembrane helix</keyword>
<evidence type="ECO:0000256" key="1">
    <source>
        <dbReference type="ARBA" id="ARBA00004651"/>
    </source>
</evidence>
<accession>A0A371IRC1</accession>
<dbReference type="InterPro" id="IPR024528">
    <property type="entry name" value="ThrE_2"/>
</dbReference>
<feature type="transmembrane region" description="Helical" evidence="8">
    <location>
        <begin position="81"/>
        <end position="101"/>
    </location>
</feature>
<evidence type="ECO:0000256" key="7">
    <source>
        <dbReference type="ARBA" id="ARBA00034125"/>
    </source>
</evidence>
<name>A0A371IRC1_9FIRM</name>
<evidence type="ECO:0000256" key="2">
    <source>
        <dbReference type="ARBA" id="ARBA00022475"/>
    </source>
</evidence>
<dbReference type="GO" id="GO:0015744">
    <property type="term" value="P:succinate transport"/>
    <property type="evidence" value="ECO:0007669"/>
    <property type="project" value="TreeGrafter"/>
</dbReference>
<proteinExistence type="inferred from homology"/>
<keyword evidence="2" id="KW-1003">Cell membrane</keyword>
<feature type="transmembrane region" description="Helical" evidence="8">
    <location>
        <begin position="31"/>
        <end position="49"/>
    </location>
</feature>
<feature type="domain" description="Threonine/Serine exporter ThrE" evidence="9">
    <location>
        <begin position="10"/>
        <end position="136"/>
    </location>
</feature>
<dbReference type="RefSeq" id="WP_095406751.1">
    <property type="nucleotide sequence ID" value="NZ_NOJZ02000020.1"/>
</dbReference>
<dbReference type="InterPro" id="IPR050539">
    <property type="entry name" value="ThrE_Dicarb/AminoAcid_Exp"/>
</dbReference>
<comment type="caution">
    <text evidence="10">The sequence shown here is derived from an EMBL/GenBank/DDBJ whole genome shotgun (WGS) entry which is preliminary data.</text>
</comment>
<dbReference type="Proteomes" id="UP000243494">
    <property type="component" value="Unassembled WGS sequence"/>
</dbReference>
<evidence type="ECO:0000256" key="4">
    <source>
        <dbReference type="ARBA" id="ARBA00022692"/>
    </source>
</evidence>
<evidence type="ECO:0000256" key="6">
    <source>
        <dbReference type="ARBA" id="ARBA00023136"/>
    </source>
</evidence>
<comment type="similarity">
    <text evidence="7">Belongs to the ThrE exporter (TC 2.A.79) family.</text>
</comment>
<keyword evidence="6 8" id="KW-0472">Membrane</keyword>
<evidence type="ECO:0000313" key="11">
    <source>
        <dbReference type="Proteomes" id="UP000243494"/>
    </source>
</evidence>
<feature type="transmembrane region" description="Helical" evidence="8">
    <location>
        <begin position="55"/>
        <end position="74"/>
    </location>
</feature>
<keyword evidence="11" id="KW-1185">Reference proteome</keyword>
<organism evidence="10 11">
    <name type="scientific">Romboutsia maritimum</name>
    <dbReference type="NCBI Taxonomy" id="2020948"/>
    <lineage>
        <taxon>Bacteria</taxon>
        <taxon>Bacillati</taxon>
        <taxon>Bacillota</taxon>
        <taxon>Clostridia</taxon>
        <taxon>Peptostreptococcales</taxon>
        <taxon>Peptostreptococcaceae</taxon>
        <taxon>Romboutsia</taxon>
    </lineage>
</organism>
<dbReference type="AlphaFoldDB" id="A0A371IRC1"/>
<feature type="transmembrane region" description="Helical" evidence="8">
    <location>
        <begin position="121"/>
        <end position="141"/>
    </location>
</feature>